<name>A0ABN2AI02_9ACTN</name>
<feature type="domain" description="MaoC-like" evidence="2">
    <location>
        <begin position="33"/>
        <end position="130"/>
    </location>
</feature>
<accession>A0ABN2AI02</accession>
<proteinExistence type="inferred from homology"/>
<evidence type="ECO:0000313" key="3">
    <source>
        <dbReference type="EMBL" id="GAA1519010.1"/>
    </source>
</evidence>
<dbReference type="InterPro" id="IPR052342">
    <property type="entry name" value="MCH/BMMD"/>
</dbReference>
<evidence type="ECO:0000259" key="2">
    <source>
        <dbReference type="Pfam" id="PF01575"/>
    </source>
</evidence>
<gene>
    <name evidence="3" type="ORF">GCM10009788_23760</name>
</gene>
<evidence type="ECO:0000313" key="4">
    <source>
        <dbReference type="Proteomes" id="UP001500842"/>
    </source>
</evidence>
<dbReference type="CDD" id="cd03454">
    <property type="entry name" value="YdeM"/>
    <property type="match status" value="1"/>
</dbReference>
<dbReference type="SUPFAM" id="SSF54637">
    <property type="entry name" value="Thioesterase/thiol ester dehydrase-isomerase"/>
    <property type="match status" value="1"/>
</dbReference>
<dbReference type="Gene3D" id="3.10.129.10">
    <property type="entry name" value="Hotdog Thioesterase"/>
    <property type="match status" value="1"/>
</dbReference>
<comment type="similarity">
    <text evidence="1">Belongs to the enoyl-CoA hydratase/isomerase family.</text>
</comment>
<dbReference type="Proteomes" id="UP001500842">
    <property type="component" value="Unassembled WGS sequence"/>
</dbReference>
<dbReference type="RefSeq" id="WP_141003236.1">
    <property type="nucleotide sequence ID" value="NZ_BAAAOR010000017.1"/>
</dbReference>
<reference evidence="3 4" key="1">
    <citation type="journal article" date="2019" name="Int. J. Syst. Evol. Microbiol.">
        <title>The Global Catalogue of Microorganisms (GCM) 10K type strain sequencing project: providing services to taxonomists for standard genome sequencing and annotation.</title>
        <authorList>
            <consortium name="The Broad Institute Genomics Platform"/>
            <consortium name="The Broad Institute Genome Sequencing Center for Infectious Disease"/>
            <person name="Wu L."/>
            <person name="Ma J."/>
        </authorList>
    </citation>
    <scope>NUCLEOTIDE SEQUENCE [LARGE SCALE GENOMIC DNA]</scope>
    <source>
        <strain evidence="3 4">JCM 14942</strain>
    </source>
</reference>
<dbReference type="PANTHER" id="PTHR43664:SF1">
    <property type="entry name" value="BETA-METHYLMALYL-COA DEHYDRATASE"/>
    <property type="match status" value="1"/>
</dbReference>
<dbReference type="InterPro" id="IPR002539">
    <property type="entry name" value="MaoC-like_dom"/>
</dbReference>
<dbReference type="Pfam" id="PF01575">
    <property type="entry name" value="MaoC_dehydratas"/>
    <property type="match status" value="1"/>
</dbReference>
<dbReference type="EMBL" id="BAAAOR010000017">
    <property type="protein sequence ID" value="GAA1519010.1"/>
    <property type="molecule type" value="Genomic_DNA"/>
</dbReference>
<comment type="caution">
    <text evidence="3">The sequence shown here is derived from an EMBL/GenBank/DDBJ whole genome shotgun (WGS) entry which is preliminary data.</text>
</comment>
<keyword evidence="4" id="KW-1185">Reference proteome</keyword>
<dbReference type="InterPro" id="IPR029069">
    <property type="entry name" value="HotDog_dom_sf"/>
</dbReference>
<organism evidence="3 4">
    <name type="scientific">Nocardioides humi</name>
    <dbReference type="NCBI Taxonomy" id="449461"/>
    <lineage>
        <taxon>Bacteria</taxon>
        <taxon>Bacillati</taxon>
        <taxon>Actinomycetota</taxon>
        <taxon>Actinomycetes</taxon>
        <taxon>Propionibacteriales</taxon>
        <taxon>Nocardioidaceae</taxon>
        <taxon>Nocardioides</taxon>
    </lineage>
</organism>
<evidence type="ECO:0000256" key="1">
    <source>
        <dbReference type="ARBA" id="ARBA00005254"/>
    </source>
</evidence>
<sequence length="169" mass="18908">MADETKTRCLSTTDFAVPVTDRYFEDYVPGSVYEYGHITITADEIVSFARQYDPQSFHTDPEQASSGPFGGLIASGWHTAAVCMRLFVDHYLSHVASMASPGMDELRWPRPVRPGDRLWFRATIEAARVSNSKPDRGLVHTTAELLNSDDDLVLSLKAMNFLKRRHAGT</sequence>
<protein>
    <submittedName>
        <fullName evidence="3">MaoC family dehydratase</fullName>
    </submittedName>
</protein>
<dbReference type="PANTHER" id="PTHR43664">
    <property type="entry name" value="MONOAMINE OXIDASE-RELATED"/>
    <property type="match status" value="1"/>
</dbReference>